<dbReference type="EMBL" id="BAAAOR010000038">
    <property type="protein sequence ID" value="GAA1541275.1"/>
    <property type="molecule type" value="Genomic_DNA"/>
</dbReference>
<dbReference type="InterPro" id="IPR007325">
    <property type="entry name" value="KFase/CYL"/>
</dbReference>
<name>A0ABN2BHN3_9ACTN</name>
<keyword evidence="2" id="KW-1185">Reference proteome</keyword>
<dbReference type="Proteomes" id="UP001500842">
    <property type="component" value="Unassembled WGS sequence"/>
</dbReference>
<comment type="caution">
    <text evidence="1">The sequence shown here is derived from an EMBL/GenBank/DDBJ whole genome shotgun (WGS) entry which is preliminary data.</text>
</comment>
<dbReference type="InterPro" id="IPR037175">
    <property type="entry name" value="KFase_sf"/>
</dbReference>
<dbReference type="SUPFAM" id="SSF102198">
    <property type="entry name" value="Putative cyclase"/>
    <property type="match status" value="1"/>
</dbReference>
<dbReference type="Pfam" id="PF04199">
    <property type="entry name" value="Cyclase"/>
    <property type="match status" value="1"/>
</dbReference>
<accession>A0ABN2BHN3</accession>
<evidence type="ECO:0000313" key="2">
    <source>
        <dbReference type="Proteomes" id="UP001500842"/>
    </source>
</evidence>
<organism evidence="1 2">
    <name type="scientific">Nocardioides humi</name>
    <dbReference type="NCBI Taxonomy" id="449461"/>
    <lineage>
        <taxon>Bacteria</taxon>
        <taxon>Bacillati</taxon>
        <taxon>Actinomycetota</taxon>
        <taxon>Actinomycetes</taxon>
        <taxon>Propionibacteriales</taxon>
        <taxon>Nocardioidaceae</taxon>
        <taxon>Nocardioides</taxon>
    </lineage>
</organism>
<evidence type="ECO:0000313" key="1">
    <source>
        <dbReference type="EMBL" id="GAA1541275.1"/>
    </source>
</evidence>
<protein>
    <submittedName>
        <fullName evidence="1">Cyclase family protein</fullName>
    </submittedName>
</protein>
<sequence>MSWVGRPPGDDDVRAYAHTLADRQMQEATSGRGAIAYLTAETRRQALAEVREGVTYSLAQPISAVPGPDQIFGPPLHLDLEPPFAEQAGEGGRYDYLGLAVHGFDLTHVDALSHTSYQGRFFGGRSVAEARKTLDVRMAADGLVARAVLLDVPDARGLEWIDHGTPVLPAEIEEILRRQKVTPRPGDAYLLYTGRTRRLAEAGGRAIDSQPGWHVGCLPWLRDGQASVVGCDVVCEYMPSGYAFRIPFHTFGISQLGLWILDTLDLDRAVRHCRRTRRYEFALIVAPLPLVGGTGSPVNPLAIF</sequence>
<reference evidence="1 2" key="1">
    <citation type="journal article" date="2019" name="Int. J. Syst. Evol. Microbiol.">
        <title>The Global Catalogue of Microorganisms (GCM) 10K type strain sequencing project: providing services to taxonomists for standard genome sequencing and annotation.</title>
        <authorList>
            <consortium name="The Broad Institute Genomics Platform"/>
            <consortium name="The Broad Institute Genome Sequencing Center for Infectious Disease"/>
            <person name="Wu L."/>
            <person name="Ma J."/>
        </authorList>
    </citation>
    <scope>NUCLEOTIDE SEQUENCE [LARGE SCALE GENOMIC DNA]</scope>
    <source>
        <strain evidence="1 2">JCM 14942</strain>
    </source>
</reference>
<gene>
    <name evidence="1" type="ORF">GCM10009788_50000</name>
</gene>
<dbReference type="Gene3D" id="3.50.30.50">
    <property type="entry name" value="Putative cyclase"/>
    <property type="match status" value="1"/>
</dbReference>
<dbReference type="PANTHER" id="PTHR34861">
    <property type="match status" value="1"/>
</dbReference>
<proteinExistence type="predicted"/>